<protein>
    <submittedName>
        <fullName evidence="2">Uncharacterized protein</fullName>
    </submittedName>
</protein>
<proteinExistence type="predicted"/>
<organism evidence="2">
    <name type="scientific">Pseudogymnoascus destructans</name>
    <dbReference type="NCBI Taxonomy" id="655981"/>
    <lineage>
        <taxon>Eukaryota</taxon>
        <taxon>Fungi</taxon>
        <taxon>Dikarya</taxon>
        <taxon>Ascomycota</taxon>
        <taxon>Pezizomycotina</taxon>
        <taxon>Leotiomycetes</taxon>
        <taxon>Thelebolales</taxon>
        <taxon>Thelebolaceae</taxon>
        <taxon>Pseudogymnoascus</taxon>
    </lineage>
</organism>
<evidence type="ECO:0000256" key="1">
    <source>
        <dbReference type="SAM" id="MobiDB-lite"/>
    </source>
</evidence>
<gene>
    <name evidence="2" type="ORF">VC83_07071</name>
</gene>
<name>A0A177A3L4_9PEZI</name>
<feature type="compositionally biased region" description="Basic and acidic residues" evidence="1">
    <location>
        <begin position="98"/>
        <end position="114"/>
    </location>
</feature>
<feature type="region of interest" description="Disordered" evidence="1">
    <location>
        <begin position="60"/>
        <end position="161"/>
    </location>
</feature>
<dbReference type="GeneID" id="36290121"/>
<sequence>MTALVDSEKSIVEILQNFQGNSAAVKRPSTPQHEEDAFEFGSGSLVYSNGYKFNFVASNNSPTPRNVSGEKLNAEAEQNSEGLGVTDVASNDGYSHSGTEDVRVRDTRSWEKARRGGSSLSPTRSLSEDVHLNLVNGPPVIPPLPPDLEVLTHLPTDPQPHVRRLAYRDNS</sequence>
<dbReference type="OrthoDB" id="3565211at2759"/>
<dbReference type="Proteomes" id="UP000077154">
    <property type="component" value="Unassembled WGS sequence"/>
</dbReference>
<reference evidence="2" key="1">
    <citation type="submission" date="2016-03" db="EMBL/GenBank/DDBJ databases">
        <title>Updated assembly of Pseudogymnoascus destructans, the fungus causing white-nose syndrome of bats.</title>
        <authorList>
            <person name="Palmer J.M."/>
            <person name="Drees K.P."/>
            <person name="Foster J.T."/>
            <person name="Lindner D.L."/>
        </authorList>
    </citation>
    <scope>NUCLEOTIDE SEQUENCE [LARGE SCALE GENOMIC DNA]</scope>
    <source>
        <strain evidence="2">20631-21</strain>
    </source>
</reference>
<dbReference type="AlphaFoldDB" id="A0A177A3L4"/>
<feature type="compositionally biased region" description="Polar residues" evidence="1">
    <location>
        <begin position="88"/>
        <end position="97"/>
    </location>
</feature>
<evidence type="ECO:0000313" key="2">
    <source>
        <dbReference type="EMBL" id="OAF56855.2"/>
    </source>
</evidence>
<dbReference type="RefSeq" id="XP_024322146.1">
    <property type="nucleotide sequence ID" value="XM_024470650.1"/>
</dbReference>
<dbReference type="EMBL" id="KV441402">
    <property type="protein sequence ID" value="OAF56855.2"/>
    <property type="molecule type" value="Genomic_DNA"/>
</dbReference>
<accession>A0A177A3L4</accession>